<name>A0A368RMQ1_SETIT</name>
<reference evidence="1" key="1">
    <citation type="journal article" date="2012" name="Nat. Biotechnol.">
        <title>Reference genome sequence of the model plant Setaria.</title>
        <authorList>
            <person name="Bennetzen J.L."/>
            <person name="Schmutz J."/>
            <person name="Wang H."/>
            <person name="Percifield R."/>
            <person name="Hawkins J."/>
            <person name="Pontaroli A.C."/>
            <person name="Estep M."/>
            <person name="Feng L."/>
            <person name="Vaughn J.N."/>
            <person name="Grimwood J."/>
            <person name="Jenkins J."/>
            <person name="Barry K."/>
            <person name="Lindquist E."/>
            <person name="Hellsten U."/>
            <person name="Deshpande S."/>
            <person name="Wang X."/>
            <person name="Wu X."/>
            <person name="Mitros T."/>
            <person name="Triplett J."/>
            <person name="Yang X."/>
            <person name="Ye C.Y."/>
            <person name="Mauro-Herrera M."/>
            <person name="Wang L."/>
            <person name="Li P."/>
            <person name="Sharma M."/>
            <person name="Sharma R."/>
            <person name="Ronald P.C."/>
            <person name="Panaud O."/>
            <person name="Kellogg E.A."/>
            <person name="Brutnell T.P."/>
            <person name="Doust A.N."/>
            <person name="Tuskan G.A."/>
            <person name="Rokhsar D."/>
            <person name="Devos K.M."/>
        </authorList>
    </citation>
    <scope>NUCLEOTIDE SEQUENCE [LARGE SCALE GENOMIC DNA]</scope>
    <source>
        <strain evidence="1">Yugu1</strain>
    </source>
</reference>
<dbReference type="AlphaFoldDB" id="A0A368RMQ1"/>
<dbReference type="EMBL" id="CM003533">
    <property type="protein sequence ID" value="RCV30870.1"/>
    <property type="molecule type" value="Genomic_DNA"/>
</dbReference>
<dbReference type="STRING" id="4555.A0A368RMQ1"/>
<dbReference type="PANTHER" id="PTHR33186:SF18">
    <property type="entry name" value="OS10G0136150 PROTEIN"/>
    <property type="match status" value="1"/>
</dbReference>
<evidence type="ECO:0008006" key="2">
    <source>
        <dbReference type="Google" id="ProtNLM"/>
    </source>
</evidence>
<proteinExistence type="predicted"/>
<sequence length="296" mass="32716">MKKEIVLWDPLPGDHIVVAVPPELDNEERTIWNGAVLCAAAGDPSHVHGGFSCCPFKVALALRAITHKVFACIYSSETGNWSEFVSAAVPFKVYCVTDPGTLVGNAVYWMPRGLGGYGILEFNLETHSLDLIEWPPGATDSRGGSCHILLTEDGSLGLAILPCDSLQIWERKVRSECVAQWVLQKTYNLCKVHGMGPGPVSILGYAEDTNVMLLWSVFGVYMLQIDFLQSKKLWKLISYTDIIHTQVSMVQVIPCLHFLRTKTIQLVTVLGCCNTSTMLLKILVNNLNLVVIVIYH</sequence>
<accession>A0A368RMQ1</accession>
<protein>
    <recommendedName>
        <fullName evidence="2">F-box associated domain-containing protein</fullName>
    </recommendedName>
</protein>
<evidence type="ECO:0000313" key="1">
    <source>
        <dbReference type="EMBL" id="RCV30870.1"/>
    </source>
</evidence>
<dbReference type="PANTHER" id="PTHR33186">
    <property type="entry name" value="OS10G0136150 PROTEIN-RELATED"/>
    <property type="match status" value="1"/>
</dbReference>
<organism evidence="1">
    <name type="scientific">Setaria italica</name>
    <name type="common">Foxtail millet</name>
    <name type="synonym">Panicum italicum</name>
    <dbReference type="NCBI Taxonomy" id="4555"/>
    <lineage>
        <taxon>Eukaryota</taxon>
        <taxon>Viridiplantae</taxon>
        <taxon>Streptophyta</taxon>
        <taxon>Embryophyta</taxon>
        <taxon>Tracheophyta</taxon>
        <taxon>Spermatophyta</taxon>
        <taxon>Magnoliopsida</taxon>
        <taxon>Liliopsida</taxon>
        <taxon>Poales</taxon>
        <taxon>Poaceae</taxon>
        <taxon>PACMAD clade</taxon>
        <taxon>Panicoideae</taxon>
        <taxon>Panicodae</taxon>
        <taxon>Paniceae</taxon>
        <taxon>Cenchrinae</taxon>
        <taxon>Setaria</taxon>
    </lineage>
</organism>
<gene>
    <name evidence="1" type="ORF">SETIT_6G130700v2</name>
</gene>
<reference evidence="1" key="2">
    <citation type="submission" date="2015-07" db="EMBL/GenBank/DDBJ databases">
        <authorList>
            <person name="Noorani M."/>
        </authorList>
    </citation>
    <scope>NUCLEOTIDE SEQUENCE</scope>
    <source>
        <strain evidence="1">Yugu1</strain>
    </source>
</reference>
<dbReference type="OrthoDB" id="688464at2759"/>